<comment type="caution">
    <text evidence="3">The sequence shown here is derived from an EMBL/GenBank/DDBJ whole genome shotgun (WGS) entry which is preliminary data.</text>
</comment>
<name>A0A3N0E7V6_9ACTN</name>
<proteinExistence type="predicted"/>
<dbReference type="Proteomes" id="UP000269198">
    <property type="component" value="Unassembled WGS sequence"/>
</dbReference>
<keyword evidence="2" id="KW-1133">Transmembrane helix</keyword>
<evidence type="ECO:0000313" key="4">
    <source>
        <dbReference type="Proteomes" id="UP000269198"/>
    </source>
</evidence>
<evidence type="ECO:0008006" key="5">
    <source>
        <dbReference type="Google" id="ProtNLM"/>
    </source>
</evidence>
<dbReference type="RefSeq" id="WP_123201768.1">
    <property type="nucleotide sequence ID" value="NZ_RJMB01000013.1"/>
</dbReference>
<feature type="compositionally biased region" description="Low complexity" evidence="1">
    <location>
        <begin position="99"/>
        <end position="112"/>
    </location>
</feature>
<keyword evidence="2" id="KW-0812">Transmembrane</keyword>
<evidence type="ECO:0000256" key="1">
    <source>
        <dbReference type="SAM" id="MobiDB-lite"/>
    </source>
</evidence>
<organism evidence="3 4">
    <name type="scientific">Halostreptopolyspora alba</name>
    <dbReference type="NCBI Taxonomy" id="2487137"/>
    <lineage>
        <taxon>Bacteria</taxon>
        <taxon>Bacillati</taxon>
        <taxon>Actinomycetota</taxon>
        <taxon>Actinomycetes</taxon>
        <taxon>Streptosporangiales</taxon>
        <taxon>Nocardiopsidaceae</taxon>
        <taxon>Halostreptopolyspora</taxon>
    </lineage>
</organism>
<evidence type="ECO:0000256" key="2">
    <source>
        <dbReference type="SAM" id="Phobius"/>
    </source>
</evidence>
<feature type="region of interest" description="Disordered" evidence="1">
    <location>
        <begin position="1"/>
        <end position="142"/>
    </location>
</feature>
<dbReference type="EMBL" id="RJMB01000013">
    <property type="protein sequence ID" value="RNL83936.1"/>
    <property type="molecule type" value="Genomic_DNA"/>
</dbReference>
<evidence type="ECO:0000313" key="3">
    <source>
        <dbReference type="EMBL" id="RNL83936.1"/>
    </source>
</evidence>
<feature type="region of interest" description="Disordered" evidence="1">
    <location>
        <begin position="164"/>
        <end position="184"/>
    </location>
</feature>
<protein>
    <recommendedName>
        <fullName evidence="5">LPXTG cell wall anchor domain-containing protein</fullName>
    </recommendedName>
</protein>
<feature type="transmembrane region" description="Helical" evidence="2">
    <location>
        <begin position="141"/>
        <end position="162"/>
    </location>
</feature>
<dbReference type="AlphaFoldDB" id="A0A3N0E7V6"/>
<sequence>MSVAVAGGSATAVAADTGDSGEPARGAVAEGEVGPASPEDSRGGYSGYGHQPTTEGANNGVAEFEGATVTERSARTGETTLEEQPLDSGDGTGTGSGSTGANDGEAPGGPAQPEEEPRPPETTPGSGAETGRTLPLTGGPLAGIAALGGMALTSGLGLLGLARRMRYTPRHRARRAGRAGRNRS</sequence>
<keyword evidence="4" id="KW-1185">Reference proteome</keyword>
<keyword evidence="2" id="KW-0472">Membrane</keyword>
<feature type="compositionally biased region" description="Low complexity" evidence="1">
    <location>
        <begin position="1"/>
        <end position="21"/>
    </location>
</feature>
<gene>
    <name evidence="3" type="ORF">EFW17_13665</name>
</gene>
<feature type="compositionally biased region" description="Low complexity" evidence="1">
    <location>
        <begin position="123"/>
        <end position="142"/>
    </location>
</feature>
<reference evidence="3 4" key="1">
    <citation type="submission" date="2018-11" db="EMBL/GenBank/DDBJ databases">
        <title>The genome draft of YIM 96095.</title>
        <authorList>
            <person name="Tang S.-K."/>
            <person name="Chunyu W.-X."/>
            <person name="Feng Y.-Z."/>
        </authorList>
    </citation>
    <scope>NUCLEOTIDE SEQUENCE [LARGE SCALE GENOMIC DNA]</scope>
    <source>
        <strain evidence="3 4">YIM 96095</strain>
    </source>
</reference>
<accession>A0A3N0E7V6</accession>